<dbReference type="VEuPathDB" id="TriTrypDB:LDHU3_27.0400"/>
<dbReference type="Proteomes" id="UP000318821">
    <property type="component" value="Unassembled WGS sequence"/>
</dbReference>
<dbReference type="GO" id="GO:0005737">
    <property type="term" value="C:cytoplasm"/>
    <property type="evidence" value="ECO:0007669"/>
    <property type="project" value="TreeGrafter"/>
</dbReference>
<name>A0A504XEE1_LEIDO</name>
<organism evidence="4 5">
    <name type="scientific">Leishmania donovani</name>
    <dbReference type="NCBI Taxonomy" id="5661"/>
    <lineage>
        <taxon>Eukaryota</taxon>
        <taxon>Discoba</taxon>
        <taxon>Euglenozoa</taxon>
        <taxon>Kinetoplastea</taxon>
        <taxon>Metakinetoplastina</taxon>
        <taxon>Trypanosomatida</taxon>
        <taxon>Trypanosomatidae</taxon>
        <taxon>Leishmaniinae</taxon>
        <taxon>Leishmania</taxon>
    </lineage>
</organism>
<dbReference type="PANTHER" id="PTHR16306:SF0">
    <property type="entry name" value="TRANSLIN-ASSOCIATED FACTOR X-INTERACTING PROTEIN 1"/>
    <property type="match status" value="1"/>
</dbReference>
<dbReference type="InterPro" id="IPR032755">
    <property type="entry name" value="TSNAXIP1_N"/>
</dbReference>
<gene>
    <name evidence="4" type="ORF">CGC20_33210</name>
</gene>
<dbReference type="Pfam" id="PF15739">
    <property type="entry name" value="TSNAXIP1_N"/>
    <property type="match status" value="1"/>
</dbReference>
<dbReference type="AlphaFoldDB" id="A0A504XEE1"/>
<accession>A0A504XEE1</accession>
<reference evidence="5" key="1">
    <citation type="submission" date="2019-02" db="EMBL/GenBank/DDBJ databases">
        <title>FDA dAtabase for Regulatory Grade micrObial Sequences (FDA-ARGOS): Supporting development and validation of Infectious Disease Dx tests.</title>
        <authorList>
            <person name="Duncan R."/>
            <person name="Fisher C."/>
            <person name="Tallon L."/>
            <person name="Sadzewicz L."/>
            <person name="Sengamalay N."/>
            <person name="Ott S."/>
            <person name="Godinez A."/>
            <person name="Nagaraj S."/>
            <person name="Vavikolanu K."/>
            <person name="Vyas G."/>
            <person name="Nadendla S."/>
            <person name="Aluvathingal J."/>
            <person name="Sichtig H."/>
        </authorList>
    </citation>
    <scope>NUCLEOTIDE SEQUENCE [LARGE SCALE GENOMIC DNA]</scope>
    <source>
        <strain evidence="5">FDAARGOS_360</strain>
    </source>
</reference>
<dbReference type="EMBL" id="RHLD01000016">
    <property type="protein sequence ID" value="TPP46158.1"/>
    <property type="molecule type" value="Genomic_DNA"/>
</dbReference>
<protein>
    <recommendedName>
        <fullName evidence="3">Translin-associated factor X-interacting protein 1 N-terminal domain-containing protein</fullName>
    </recommendedName>
</protein>
<dbReference type="VEuPathDB" id="TriTrypDB:LdCL_270008100"/>
<evidence type="ECO:0000313" key="5">
    <source>
        <dbReference type="Proteomes" id="UP000318821"/>
    </source>
</evidence>
<evidence type="ECO:0000259" key="3">
    <source>
        <dbReference type="Pfam" id="PF15739"/>
    </source>
</evidence>
<dbReference type="VEuPathDB" id="TriTrypDB:LdCL_270008200"/>
<dbReference type="VEuPathDB" id="TriTrypDB:LdBPK_270340.1"/>
<feature type="coiled-coil region" evidence="2">
    <location>
        <begin position="541"/>
        <end position="607"/>
    </location>
</feature>
<comment type="caution">
    <text evidence="4">The sequence shown here is derived from an EMBL/GenBank/DDBJ whole genome shotgun (WGS) entry which is preliminary data.</text>
</comment>
<sequence length="1106" mass="122925">MTGAAPPPAVLEASASSPVGLYQKCLNPMTSAGDVASLTAALLPAIGRGELSLHQQVQLLHALAARSIRFEDVMLRCLWTVFKAPSPTDDDVSVESSKARGCYSLSELSAYTSSAFQVMAEQRFLNDPQMTAVALGRCVELIPYASLDGLRSTYRGLSAVNHMFFSVAEVAHHSSEVTERMTTKEFYQTTDVPDEETLRHQPNLIDVLCGEVELQLRRLCDTFARAAPGPFEVEDALPAPVATGALLTPSDARDTHEAQWFLDVLEALAVVGVLHAGTLDSLTDLVSRYCTQSSAGFFIKALAHATLIEERVVDPLTYEESAAVRDARRRLTLHLSGKILQARGIHGYLRRHPQELLLLRRLFEHDTAQPTLSPDLWDAVRTIHVAHRHTVAASQTSRRPVGALFQKMYDVKVKPISEGLRKLALLCREGVTGNKVNPRRRWIAGRIISPLSTLVSSDAATGPVQMWPAVTSSRQRRRQAALNSKAPFALQLEAFIRREHQQYLREHPLCSRADCLHIFREVFSTFVNHFSEYKGILSIIRDEYDAALNEMSEKVKRMQVEYLESQTDRELHAMEIIQLKESMNATISNQKAQLSAAQELVHAMRDQVTAAEHANSLLTLEMEQKRKTHMEAQQQVKLLSHAMIEESARTAAAREATRKMEKESQLQEARITVLKEQVAELEEALRRQTYAQIEGLEHLPATGAAAVALRGTSLCANRIPCEGGDATAGTYSKNFVTRILARIDALEMQLAMVPKKDTVAPAGAFSMGDVALHLNSQPNPASGDTVAREFPAARSSVDAALPVIREWLQREGVGEAEVEPTDVIVPPGRNPSEAMGFLCATVPVKHRHLSLPVTLQLMESMWTARAKAPESSRLPQFFLEWLQTQAGNPTEAKALGVNLLDTCQHNIHHPDCRALLAVLRGFLPEELVRMCRRRIAQLRLSTVTSAATLHNKMAFDAFFVEVRAVCPEKSLANMLHLRFTVFRSRNEAGEVELDHVLSEDSYFVTLFKQQWLQEVEAFTLRVVEGIRDESDEKRNSASLAKATRVLQRLDAALGEEVYTYVSLASQRPVIDVSATEGTTVPLDAMLRRFRTSVLLYRRSPEELVDI</sequence>
<dbReference type="VEuPathDB" id="TriTrypDB:LDHU3_27.0410"/>
<evidence type="ECO:0000256" key="2">
    <source>
        <dbReference type="SAM" id="Coils"/>
    </source>
</evidence>
<keyword evidence="1 2" id="KW-0175">Coiled coil</keyword>
<evidence type="ECO:0000256" key="1">
    <source>
        <dbReference type="ARBA" id="ARBA00023054"/>
    </source>
</evidence>
<feature type="domain" description="Translin-associated factor X-interacting protein 1 N-terminal" evidence="3">
    <location>
        <begin position="493"/>
        <end position="600"/>
    </location>
</feature>
<dbReference type="PANTHER" id="PTHR16306">
    <property type="entry name" value="TRANSLIN-ASSOCIATED FACTOR X-INTERACTING PROTEIN 1"/>
    <property type="match status" value="1"/>
</dbReference>
<feature type="coiled-coil region" evidence="2">
    <location>
        <begin position="664"/>
        <end position="691"/>
    </location>
</feature>
<dbReference type="VEuPathDB" id="TriTrypDB:LdBPK_270330.1"/>
<evidence type="ECO:0000313" key="4">
    <source>
        <dbReference type="EMBL" id="TPP46158.1"/>
    </source>
</evidence>
<proteinExistence type="predicted"/>